<dbReference type="GO" id="GO:0015123">
    <property type="term" value="F:acetate transmembrane transporter activity"/>
    <property type="evidence" value="ECO:0007669"/>
    <property type="project" value="TreeGrafter"/>
</dbReference>
<accession>A0A5N6H1J7</accession>
<feature type="transmembrane region" description="Helical" evidence="7">
    <location>
        <begin position="61"/>
        <end position="78"/>
    </location>
</feature>
<keyword evidence="5 7" id="KW-0472">Membrane</keyword>
<feature type="transmembrane region" description="Helical" evidence="7">
    <location>
        <begin position="156"/>
        <end position="177"/>
    </location>
</feature>
<dbReference type="InterPro" id="IPR000791">
    <property type="entry name" value="Gpr1/Fun34/SatP-like"/>
</dbReference>
<keyword evidence="4 7" id="KW-1133">Transmembrane helix</keyword>
<evidence type="ECO:0000313" key="8">
    <source>
        <dbReference type="EMBL" id="KAB8246613.1"/>
    </source>
</evidence>
<organism evidence="8">
    <name type="scientific">Aspergillus flavus</name>
    <dbReference type="NCBI Taxonomy" id="5059"/>
    <lineage>
        <taxon>Eukaryota</taxon>
        <taxon>Fungi</taxon>
        <taxon>Dikarya</taxon>
        <taxon>Ascomycota</taxon>
        <taxon>Pezizomycotina</taxon>
        <taxon>Eurotiomycetes</taxon>
        <taxon>Eurotiomycetidae</taxon>
        <taxon>Eurotiales</taxon>
        <taxon>Aspergillaceae</taxon>
        <taxon>Aspergillus</taxon>
        <taxon>Aspergillus subgen. Circumdati</taxon>
    </lineage>
</organism>
<evidence type="ECO:0000256" key="7">
    <source>
        <dbReference type="SAM" id="Phobius"/>
    </source>
</evidence>
<comment type="similarity">
    <text evidence="2">Belongs to the acetate uptake transporter (AceTr) (TC 2.A.96) family.</text>
</comment>
<dbReference type="Proteomes" id="UP000325434">
    <property type="component" value="Unassembled WGS sequence"/>
</dbReference>
<proteinExistence type="inferred from homology"/>
<dbReference type="Pfam" id="PF01184">
    <property type="entry name" value="Gpr1_Fun34_YaaH"/>
    <property type="match status" value="1"/>
</dbReference>
<feature type="transmembrane region" description="Helical" evidence="7">
    <location>
        <begin position="183"/>
        <end position="205"/>
    </location>
</feature>
<reference evidence="8" key="1">
    <citation type="submission" date="2019-04" db="EMBL/GenBank/DDBJ databases">
        <title>Friends and foes A comparative genomics study of 23 Aspergillus species from section Flavi.</title>
        <authorList>
            <consortium name="DOE Joint Genome Institute"/>
            <person name="Kjaerbolling I."/>
            <person name="Vesth T."/>
            <person name="Frisvad J.C."/>
            <person name="Nybo J.L."/>
            <person name="Theobald S."/>
            <person name="Kildgaard S."/>
            <person name="Isbrandt T."/>
            <person name="Kuo A."/>
            <person name="Sato A."/>
            <person name="Lyhne E.K."/>
            <person name="Kogle M.E."/>
            <person name="Wiebenga A."/>
            <person name="Kun R.S."/>
            <person name="Lubbers R.J."/>
            <person name="Makela M.R."/>
            <person name="Barry K."/>
            <person name="Chovatia M."/>
            <person name="Clum A."/>
            <person name="Daum C."/>
            <person name="Haridas S."/>
            <person name="He G."/>
            <person name="LaButti K."/>
            <person name="Lipzen A."/>
            <person name="Mondo S."/>
            <person name="Riley R."/>
            <person name="Salamov A."/>
            <person name="Simmons B.A."/>
            <person name="Magnuson J.K."/>
            <person name="Henrissat B."/>
            <person name="Mortensen U.H."/>
            <person name="Larsen T.O."/>
            <person name="Devries R.P."/>
            <person name="Grigoriev I.V."/>
            <person name="Machida M."/>
            <person name="Baker S.E."/>
            <person name="Andersen M.R."/>
        </authorList>
    </citation>
    <scope>NUCLEOTIDE SEQUENCE [LARGE SCALE GENOMIC DNA]</scope>
    <source>
        <strain evidence="8">CBS 121.62</strain>
    </source>
</reference>
<dbReference type="VEuPathDB" id="FungiDB:AFLA_012251"/>
<dbReference type="EMBL" id="ML734598">
    <property type="protein sequence ID" value="KAB8246613.1"/>
    <property type="molecule type" value="Genomic_DNA"/>
</dbReference>
<evidence type="ECO:0000256" key="6">
    <source>
        <dbReference type="SAM" id="MobiDB-lite"/>
    </source>
</evidence>
<dbReference type="PANTHER" id="PTHR31123:SF1">
    <property type="entry name" value="ACCUMULATION OF DYADS PROTEIN 2-RELATED"/>
    <property type="match status" value="1"/>
</dbReference>
<gene>
    <name evidence="8" type="ORF">BDV35DRAFT_380534</name>
</gene>
<evidence type="ECO:0000256" key="4">
    <source>
        <dbReference type="ARBA" id="ARBA00022989"/>
    </source>
</evidence>
<feature type="region of interest" description="Disordered" evidence="6">
    <location>
        <begin position="1"/>
        <end position="23"/>
    </location>
</feature>
<feature type="transmembrane region" description="Helical" evidence="7">
    <location>
        <begin position="90"/>
        <end position="111"/>
    </location>
</feature>
<evidence type="ECO:0000256" key="3">
    <source>
        <dbReference type="ARBA" id="ARBA00022692"/>
    </source>
</evidence>
<dbReference type="PANTHER" id="PTHR31123">
    <property type="entry name" value="ACCUMULATION OF DYADS PROTEIN 2-RELATED"/>
    <property type="match status" value="1"/>
</dbReference>
<comment type="subcellular location">
    <subcellularLocation>
        <location evidence="1">Membrane</location>
        <topology evidence="1">Multi-pass membrane protein</topology>
    </subcellularLocation>
</comment>
<dbReference type="GO" id="GO:0005886">
    <property type="term" value="C:plasma membrane"/>
    <property type="evidence" value="ECO:0007669"/>
    <property type="project" value="TreeGrafter"/>
</dbReference>
<evidence type="ECO:0000256" key="5">
    <source>
        <dbReference type="ARBA" id="ARBA00023136"/>
    </source>
</evidence>
<dbReference type="NCBIfam" id="NF038013">
    <property type="entry name" value="AceTr_1"/>
    <property type="match status" value="1"/>
</dbReference>
<name>A0A5N6H1J7_ASPFL</name>
<evidence type="ECO:0000256" key="2">
    <source>
        <dbReference type="ARBA" id="ARBA00005587"/>
    </source>
</evidence>
<feature type="transmembrane region" description="Helical" evidence="7">
    <location>
        <begin position="123"/>
        <end position="144"/>
    </location>
</feature>
<dbReference type="AlphaFoldDB" id="A0A5N6H1J7"/>
<keyword evidence="3 7" id="KW-0812">Transmembrane</keyword>
<dbReference type="VEuPathDB" id="FungiDB:F9C07_2053498"/>
<protein>
    <submittedName>
        <fullName evidence="8">GPR1/FUN34/yaaH family-domain-containing protein</fullName>
    </submittedName>
</protein>
<dbReference type="InterPro" id="IPR051633">
    <property type="entry name" value="AceTr"/>
</dbReference>
<sequence length="255" mass="27156">MDSNDFATKKSEEAKMSSSSQTNHLEHTNLGRIHTAGGHVHDRSQPALPVYHRTFASPSPLGLISFATDIFLICVFGLQARGVTAPNVMIGCLIFYGGVGQFIAGIMEFITGNTFGATVFSSYAAFNLSYAMIYLPGTGILAAYTDSATGAISPSFDQALSLYLWAWLIVTVVFTVAAMRSSWVLFIDLSLLDICLLLLACGYMVNVQSLLTAGYASGLVVSFLSFSADWAGCAGLWGGGVTPIKLPTFEMQAAV</sequence>
<evidence type="ECO:0000256" key="1">
    <source>
        <dbReference type="ARBA" id="ARBA00004141"/>
    </source>
</evidence>